<comment type="caution">
    <text evidence="3">The sequence shown here is derived from an EMBL/GenBank/DDBJ whole genome shotgun (WGS) entry which is preliminary data.</text>
</comment>
<dbReference type="InterPro" id="IPR002190">
    <property type="entry name" value="MHD_dom"/>
</dbReference>
<feature type="region of interest" description="Disordered" evidence="1">
    <location>
        <begin position="324"/>
        <end position="404"/>
    </location>
</feature>
<evidence type="ECO:0000259" key="2">
    <source>
        <dbReference type="PROSITE" id="PS50838"/>
    </source>
</evidence>
<proteinExistence type="predicted"/>
<feature type="compositionally biased region" description="Polar residues" evidence="1">
    <location>
        <begin position="324"/>
        <end position="341"/>
    </location>
</feature>
<feature type="region of interest" description="Disordered" evidence="1">
    <location>
        <begin position="17"/>
        <end position="37"/>
    </location>
</feature>
<dbReference type="InterPro" id="IPR041899">
    <property type="entry name" value="MAGE_WH2"/>
</dbReference>
<sequence length="404" mass="46848">MSLRSGKKRANKRAIVYFDSADNHPQTNAPGSSSSGATIQSTIVDNDLIEGTNVTETEVLITNCVRYILHNENSKLSIKQMDINNHLCENFQLDRSKINHLMKMVTKRLWDDFGMILIEVECSPRSYILYTIYENDLLTLNEKNDDDEIPFDETMISDDDYDEEANNDDFNYEDLTYEEVFDKSKNTLIFIILSFILLEDGDKIMENELFAGLEEVGLCLDHKYEMAHDCSRQNIRDLISKEFIRRSYLKRTRISQQDKNLSTDYSYEWGIRSTLEFKRIDILNFIENIYGGDKIHMKLLYKKANQKDKQREMLIMNAIQSIENGQNGPTVINTNPVSNDINNQNTTAENSNNPVLRRSQRHDPQQIQTTSKTNRNQQNDVIEISQPKSSSSSTKRVTRQSMKK</sequence>
<accession>A0A1Y3AY06</accession>
<gene>
    <name evidence="3" type="ORF">BLA29_005421</name>
</gene>
<name>A0A1Y3AY06_EURMA</name>
<dbReference type="InterPro" id="IPR037445">
    <property type="entry name" value="MAGE"/>
</dbReference>
<evidence type="ECO:0000256" key="1">
    <source>
        <dbReference type="SAM" id="MobiDB-lite"/>
    </source>
</evidence>
<feature type="domain" description="MAGE" evidence="2">
    <location>
        <begin position="234"/>
        <end position="304"/>
    </location>
</feature>
<dbReference type="GO" id="GO:0005634">
    <property type="term" value="C:nucleus"/>
    <property type="evidence" value="ECO:0007669"/>
    <property type="project" value="TreeGrafter"/>
</dbReference>
<feature type="compositionally biased region" description="Low complexity" evidence="1">
    <location>
        <begin position="385"/>
        <end position="395"/>
    </location>
</feature>
<dbReference type="Proteomes" id="UP000194236">
    <property type="component" value="Unassembled WGS sequence"/>
</dbReference>
<dbReference type="Gene3D" id="1.10.10.1210">
    <property type="entry name" value="MAGE homology domain, winged helix WH2 motif"/>
    <property type="match status" value="1"/>
</dbReference>
<dbReference type="SMART" id="SM01373">
    <property type="entry name" value="MAGE"/>
    <property type="match status" value="1"/>
</dbReference>
<dbReference type="OrthoDB" id="205198at2759"/>
<dbReference type="InterPro" id="IPR041898">
    <property type="entry name" value="MAGE_WH1"/>
</dbReference>
<feature type="compositionally biased region" description="Low complexity" evidence="1">
    <location>
        <begin position="342"/>
        <end position="353"/>
    </location>
</feature>
<dbReference type="EMBL" id="MUJZ01051757">
    <property type="protein sequence ID" value="OTF73400.1"/>
    <property type="molecule type" value="Genomic_DNA"/>
</dbReference>
<protein>
    <recommendedName>
        <fullName evidence="2">MAGE domain-containing protein</fullName>
    </recommendedName>
</protein>
<dbReference type="AlphaFoldDB" id="A0A1Y3AY06"/>
<dbReference type="Pfam" id="PF01454">
    <property type="entry name" value="MAGE"/>
    <property type="match status" value="1"/>
</dbReference>
<dbReference type="PANTHER" id="PTHR11736">
    <property type="entry name" value="MELANOMA-ASSOCIATED ANTIGEN MAGE ANTIGEN"/>
    <property type="match status" value="1"/>
</dbReference>
<organism evidence="3 4">
    <name type="scientific">Euroglyphus maynei</name>
    <name type="common">Mayne's house dust mite</name>
    <dbReference type="NCBI Taxonomy" id="6958"/>
    <lineage>
        <taxon>Eukaryota</taxon>
        <taxon>Metazoa</taxon>
        <taxon>Ecdysozoa</taxon>
        <taxon>Arthropoda</taxon>
        <taxon>Chelicerata</taxon>
        <taxon>Arachnida</taxon>
        <taxon>Acari</taxon>
        <taxon>Acariformes</taxon>
        <taxon>Sarcoptiformes</taxon>
        <taxon>Astigmata</taxon>
        <taxon>Psoroptidia</taxon>
        <taxon>Analgoidea</taxon>
        <taxon>Pyroglyphidae</taxon>
        <taxon>Pyroglyphinae</taxon>
        <taxon>Euroglyphus</taxon>
    </lineage>
</organism>
<evidence type="ECO:0000313" key="4">
    <source>
        <dbReference type="Proteomes" id="UP000194236"/>
    </source>
</evidence>
<reference evidence="3 4" key="1">
    <citation type="submission" date="2017-03" db="EMBL/GenBank/DDBJ databases">
        <title>Genome Survey of Euroglyphus maynei.</title>
        <authorList>
            <person name="Arlian L.G."/>
            <person name="Morgan M.S."/>
            <person name="Rider S.D."/>
        </authorList>
    </citation>
    <scope>NUCLEOTIDE SEQUENCE [LARGE SCALE GENOMIC DNA]</scope>
    <source>
        <strain evidence="3">Arlian Lab</strain>
        <tissue evidence="3">Whole body</tissue>
    </source>
</reference>
<evidence type="ECO:0000313" key="3">
    <source>
        <dbReference type="EMBL" id="OTF73400.1"/>
    </source>
</evidence>
<keyword evidence="4" id="KW-1185">Reference proteome</keyword>
<feature type="compositionally biased region" description="Polar residues" evidence="1">
    <location>
        <begin position="365"/>
        <end position="380"/>
    </location>
</feature>
<dbReference type="PROSITE" id="PS50838">
    <property type="entry name" value="MAGE"/>
    <property type="match status" value="1"/>
</dbReference>
<feature type="compositionally biased region" description="Polar residues" evidence="1">
    <location>
        <begin position="23"/>
        <end position="37"/>
    </location>
</feature>
<dbReference type="Gene3D" id="1.10.10.1200">
    <property type="entry name" value="MAGE homology domain, winged helix WH1 motif"/>
    <property type="match status" value="1"/>
</dbReference>
<dbReference type="PANTHER" id="PTHR11736:SF14">
    <property type="entry name" value="NSE3 HOMOLOG, SMC5-SMC6 COMPLEX COMPONENT"/>
    <property type="match status" value="1"/>
</dbReference>